<dbReference type="Proteomes" id="UP000499080">
    <property type="component" value="Unassembled WGS sequence"/>
</dbReference>
<dbReference type="AlphaFoldDB" id="A0A4Y2BG07"/>
<evidence type="ECO:0000313" key="2">
    <source>
        <dbReference type="Proteomes" id="UP000499080"/>
    </source>
</evidence>
<dbReference type="EMBL" id="BGPR01000072">
    <property type="protein sequence ID" value="GBL90479.1"/>
    <property type="molecule type" value="Genomic_DNA"/>
</dbReference>
<accession>A0A4Y2BG07</accession>
<keyword evidence="2" id="KW-1185">Reference proteome</keyword>
<protein>
    <submittedName>
        <fullName evidence="1">Uncharacterized protein</fullName>
    </submittedName>
</protein>
<organism evidence="1 2">
    <name type="scientific">Araneus ventricosus</name>
    <name type="common">Orbweaver spider</name>
    <name type="synonym">Epeira ventricosa</name>
    <dbReference type="NCBI Taxonomy" id="182803"/>
    <lineage>
        <taxon>Eukaryota</taxon>
        <taxon>Metazoa</taxon>
        <taxon>Ecdysozoa</taxon>
        <taxon>Arthropoda</taxon>
        <taxon>Chelicerata</taxon>
        <taxon>Arachnida</taxon>
        <taxon>Araneae</taxon>
        <taxon>Araneomorphae</taxon>
        <taxon>Entelegynae</taxon>
        <taxon>Araneoidea</taxon>
        <taxon>Araneidae</taxon>
        <taxon>Araneus</taxon>
    </lineage>
</organism>
<evidence type="ECO:0000313" key="1">
    <source>
        <dbReference type="EMBL" id="GBL90479.1"/>
    </source>
</evidence>
<reference evidence="1 2" key="1">
    <citation type="journal article" date="2019" name="Sci. Rep.">
        <title>Orb-weaving spider Araneus ventricosus genome elucidates the spidroin gene catalogue.</title>
        <authorList>
            <person name="Kono N."/>
            <person name="Nakamura H."/>
            <person name="Ohtoshi R."/>
            <person name="Moran D.A.P."/>
            <person name="Shinohara A."/>
            <person name="Yoshida Y."/>
            <person name="Fujiwara M."/>
            <person name="Mori M."/>
            <person name="Tomita M."/>
            <person name="Arakawa K."/>
        </authorList>
    </citation>
    <scope>NUCLEOTIDE SEQUENCE [LARGE SCALE GENOMIC DNA]</scope>
</reference>
<comment type="caution">
    <text evidence="1">The sequence shown here is derived from an EMBL/GenBank/DDBJ whole genome shotgun (WGS) entry which is preliminary data.</text>
</comment>
<sequence>MCRPSLVVCGLEDGLSTRLVVWAMEDAVVDRLCGCEVWKMWFVDRLGGVGYGRCVFVDRLVIMEDVWFVNRLYGRDHKGTIPVLPGHLKAPTAQGLDLIRGSKMLKPRWTFLNIVDKEFILNYQWWFFAQALQVFASYLYSLRVSQNRFVIQCSSMPTAILWTDLASESINDQLLGIPGLYNYTY</sequence>
<proteinExistence type="predicted"/>
<name>A0A4Y2BG07_ARAVE</name>
<gene>
    <name evidence="1" type="ORF">AVEN_179408_1</name>
</gene>